<accession>A0A6C0J2A0</accession>
<proteinExistence type="predicted"/>
<organism evidence="3">
    <name type="scientific">viral metagenome</name>
    <dbReference type="NCBI Taxonomy" id="1070528"/>
    <lineage>
        <taxon>unclassified sequences</taxon>
        <taxon>metagenomes</taxon>
        <taxon>organismal metagenomes</taxon>
    </lineage>
</organism>
<feature type="coiled-coil region" evidence="1">
    <location>
        <begin position="372"/>
        <end position="417"/>
    </location>
</feature>
<feature type="compositionally biased region" description="Polar residues" evidence="2">
    <location>
        <begin position="1"/>
        <end position="10"/>
    </location>
</feature>
<evidence type="ECO:0000313" key="3">
    <source>
        <dbReference type="EMBL" id="QHT98795.1"/>
    </source>
</evidence>
<evidence type="ECO:0000256" key="1">
    <source>
        <dbReference type="SAM" id="Coils"/>
    </source>
</evidence>
<dbReference type="EMBL" id="MN740296">
    <property type="protein sequence ID" value="QHT98795.1"/>
    <property type="molecule type" value="Genomic_DNA"/>
</dbReference>
<name>A0A6C0J2A0_9ZZZZ</name>
<sequence>MTSITEPQKSTAEELDTESVDTKQTTITGNTFTRNKVESLGNRVRITDTDEESGLELYCYVKCGPDDSSLLRQCRGVVFHEQKIVMRAFPYTIEYNHHDDEEIERNISPIFENCSFYDAHEGALIRMFNFEGKWYTSTHRKLNAFKSKWASKESFGDVFVRSLENEFKTNEKFQKSLPEEGESILARFQSTLDTEKQYMFLVLNTEDNRIVCQAPQEPHLYHVGTFVEGKLVLTEDINIDYPRKHGFLNMREAHDYINNIDIRDLQGLIIFAPDNKQYKILHKDYQHLFKARGNEPSIKFRYLQVRMNQEYVDMLLHLYPHMKETFDNYENMLYSIAKMIHASYVTRHIRNKWSQLPTEEYRVDKACHSWHEEDHKNNKVKLEKVVEVLNQQSANDLNKMIRRFNEENKKKNEIQNTIQTRNRSNSFNLKSPLIKNQPVPSPVIVPTATLEQMENVVI</sequence>
<dbReference type="AlphaFoldDB" id="A0A6C0J2A0"/>
<keyword evidence="1" id="KW-0175">Coiled coil</keyword>
<evidence type="ECO:0000256" key="2">
    <source>
        <dbReference type="SAM" id="MobiDB-lite"/>
    </source>
</evidence>
<feature type="region of interest" description="Disordered" evidence="2">
    <location>
        <begin position="1"/>
        <end position="22"/>
    </location>
</feature>
<evidence type="ECO:0008006" key="4">
    <source>
        <dbReference type="Google" id="ProtNLM"/>
    </source>
</evidence>
<reference evidence="3" key="1">
    <citation type="journal article" date="2020" name="Nature">
        <title>Giant virus diversity and host interactions through global metagenomics.</title>
        <authorList>
            <person name="Schulz F."/>
            <person name="Roux S."/>
            <person name="Paez-Espino D."/>
            <person name="Jungbluth S."/>
            <person name="Walsh D.A."/>
            <person name="Denef V.J."/>
            <person name="McMahon K.D."/>
            <person name="Konstantinidis K.T."/>
            <person name="Eloe-Fadrosh E.A."/>
            <person name="Kyrpides N.C."/>
            <person name="Woyke T."/>
        </authorList>
    </citation>
    <scope>NUCLEOTIDE SEQUENCE</scope>
    <source>
        <strain evidence="3">GVMAG-M-3300025676-16</strain>
    </source>
</reference>
<protein>
    <recommendedName>
        <fullName evidence="4">T4 RNA ligase 1-like N-terminal domain-containing protein</fullName>
    </recommendedName>
</protein>